<organism evidence="5 6">
    <name type="scientific">Peteryoungia desertarenae</name>
    <dbReference type="NCBI Taxonomy" id="1813451"/>
    <lineage>
        <taxon>Bacteria</taxon>
        <taxon>Pseudomonadati</taxon>
        <taxon>Pseudomonadota</taxon>
        <taxon>Alphaproteobacteria</taxon>
        <taxon>Hyphomicrobiales</taxon>
        <taxon>Rhizobiaceae</taxon>
        <taxon>Peteryoungia</taxon>
    </lineage>
</organism>
<evidence type="ECO:0000256" key="1">
    <source>
        <dbReference type="ARBA" id="ARBA00004196"/>
    </source>
</evidence>
<evidence type="ECO:0000256" key="2">
    <source>
        <dbReference type="ARBA" id="ARBA00022729"/>
    </source>
</evidence>
<comment type="subcellular location">
    <subcellularLocation>
        <location evidence="1">Cell envelope</location>
    </subcellularLocation>
</comment>
<reference evidence="5 6" key="1">
    <citation type="submission" date="2020-06" db="EMBL/GenBank/DDBJ databases">
        <title>Genome sequence of Rhizobium sp strain ADMK78.</title>
        <authorList>
            <person name="Rahi P."/>
        </authorList>
    </citation>
    <scope>NUCLEOTIDE SEQUENCE [LARGE SCALE GENOMIC DNA]</scope>
    <source>
        <strain evidence="5 6">ADMK78</strain>
    </source>
</reference>
<evidence type="ECO:0000313" key="5">
    <source>
        <dbReference type="EMBL" id="QLF69140.1"/>
    </source>
</evidence>
<dbReference type="EMBL" id="CP058350">
    <property type="protein sequence ID" value="QLF69140.1"/>
    <property type="molecule type" value="Genomic_DNA"/>
</dbReference>
<evidence type="ECO:0000313" key="6">
    <source>
        <dbReference type="Proteomes" id="UP000308530"/>
    </source>
</evidence>
<dbReference type="RefSeq" id="WP_138285727.1">
    <property type="nucleotide sequence ID" value="NZ_CP058350.1"/>
</dbReference>
<dbReference type="Proteomes" id="UP000308530">
    <property type="component" value="Chromosome"/>
</dbReference>
<protein>
    <recommendedName>
        <fullName evidence="4">Imelysin-like domain-containing protein</fullName>
    </recommendedName>
</protein>
<dbReference type="InterPro" id="IPR038352">
    <property type="entry name" value="Imelysin_sf"/>
</dbReference>
<gene>
    <name evidence="5" type="ORF">FE840_006085</name>
</gene>
<evidence type="ECO:0000256" key="3">
    <source>
        <dbReference type="SAM" id="SignalP"/>
    </source>
</evidence>
<dbReference type="Gene3D" id="1.20.1420.20">
    <property type="entry name" value="M75 peptidase, HXXE motif"/>
    <property type="match status" value="1"/>
</dbReference>
<sequence length="365" mass="39778">MRLILTCAFSILVATQATAQESMALSDPNDDKVPAVMARAVDDFIKPGYRRFVTEARELENAIGDLCRDASEERLTAARNAFDDTVDAWSNIEILRIGPVIEDNRFERILFYPDRKSTGLKQVQAVLAKPDDSVTSVATLNGKSVAMQGLGAAEYVLFGTGSETLLSDSGQFRCRYAEAIAGNLARVGDELVDAWDDPEGIQAAWKTPGADNPVFRDNQEAAKALLGVLVHAAETVRDQRIEGFYKGPNKRALPKQAIYWRSGNSLRSITANVEGIRALLQQSGLVELLPEDSRSVVSSIDFVTNAIIRVANETTADVSRAVEDPVEMARLDFLLFNTRDLILRLNNDLGGAMGLSAGFSFSDGD</sequence>
<feature type="signal peptide" evidence="3">
    <location>
        <begin position="1"/>
        <end position="19"/>
    </location>
</feature>
<accession>A0ABX6QKS2</accession>
<dbReference type="InterPro" id="IPR034984">
    <property type="entry name" value="Imelysin-like_IPPA"/>
</dbReference>
<dbReference type="InterPro" id="IPR018976">
    <property type="entry name" value="Imelysin-like"/>
</dbReference>
<keyword evidence="6" id="KW-1185">Reference proteome</keyword>
<dbReference type="Pfam" id="PF09375">
    <property type="entry name" value="Peptidase_M75"/>
    <property type="match status" value="1"/>
</dbReference>
<feature type="chain" id="PRO_5046719470" description="Imelysin-like domain-containing protein" evidence="3">
    <location>
        <begin position="20"/>
        <end position="365"/>
    </location>
</feature>
<dbReference type="CDD" id="cd14659">
    <property type="entry name" value="Imelysin-like_IPPA"/>
    <property type="match status" value="1"/>
</dbReference>
<evidence type="ECO:0000259" key="4">
    <source>
        <dbReference type="Pfam" id="PF09375"/>
    </source>
</evidence>
<feature type="domain" description="Imelysin-like" evidence="4">
    <location>
        <begin position="46"/>
        <end position="332"/>
    </location>
</feature>
<keyword evidence="2 3" id="KW-0732">Signal</keyword>
<name>A0ABX6QKS2_9HYPH</name>
<proteinExistence type="predicted"/>